<organism evidence="1">
    <name type="scientific">Rhizophora mucronata</name>
    <name type="common">Asiatic mangrove</name>
    <dbReference type="NCBI Taxonomy" id="61149"/>
    <lineage>
        <taxon>Eukaryota</taxon>
        <taxon>Viridiplantae</taxon>
        <taxon>Streptophyta</taxon>
        <taxon>Embryophyta</taxon>
        <taxon>Tracheophyta</taxon>
        <taxon>Spermatophyta</taxon>
        <taxon>Magnoliopsida</taxon>
        <taxon>eudicotyledons</taxon>
        <taxon>Gunneridae</taxon>
        <taxon>Pentapetalae</taxon>
        <taxon>rosids</taxon>
        <taxon>fabids</taxon>
        <taxon>Malpighiales</taxon>
        <taxon>Rhizophoraceae</taxon>
        <taxon>Rhizophora</taxon>
    </lineage>
</organism>
<name>A0A2P2QBA4_RHIMU</name>
<accession>A0A2P2QBA4</accession>
<evidence type="ECO:0000313" key="1">
    <source>
        <dbReference type="EMBL" id="MBX64272.1"/>
    </source>
</evidence>
<reference evidence="1" key="1">
    <citation type="submission" date="2018-02" db="EMBL/GenBank/DDBJ databases">
        <title>Rhizophora mucronata_Transcriptome.</title>
        <authorList>
            <person name="Meera S.P."/>
            <person name="Sreeshan A."/>
            <person name="Augustine A."/>
        </authorList>
    </citation>
    <scope>NUCLEOTIDE SEQUENCE</scope>
    <source>
        <tissue evidence="1">Leaf</tissue>
    </source>
</reference>
<protein>
    <submittedName>
        <fullName evidence="1">Uncharacterized protein</fullName>
    </submittedName>
</protein>
<sequence>MLTGMLCFYLDKT</sequence>
<dbReference type="EMBL" id="GGEC01083788">
    <property type="protein sequence ID" value="MBX64272.1"/>
    <property type="molecule type" value="Transcribed_RNA"/>
</dbReference>
<proteinExistence type="predicted"/>